<protein>
    <submittedName>
        <fullName evidence="1">Uncharacterized protein</fullName>
    </submittedName>
</protein>
<sequence length="206" mass="22833">MTGISPHGKRWGMRILLFVLILISGFAAHSARPISGTVERDASGVYLRADSSCVRYLIDTKSTDAEISVRKLSTGDTLTASGALDSSTCTAVIESVDYVGLRKMLGYWHSADGLITVRDFNSLSFYPITLNDFQNGQSYSEVDPIVYRYSMTPSDGKDWVLFLSDSTSTTFATIRFNKSRATMKIYDSDTGNVTRTLYLNKWGNLK</sequence>
<name>A0A1Z3N8S3_BDEBC</name>
<organism evidence="1 2">
    <name type="scientific">Bdellovibrio bacteriovorus</name>
    <dbReference type="NCBI Taxonomy" id="959"/>
    <lineage>
        <taxon>Bacteria</taxon>
        <taxon>Pseudomonadati</taxon>
        <taxon>Bdellovibrionota</taxon>
        <taxon>Bdellovibrionia</taxon>
        <taxon>Bdellovibrionales</taxon>
        <taxon>Pseudobdellovibrionaceae</taxon>
        <taxon>Bdellovibrio</taxon>
    </lineage>
</organism>
<dbReference type="Proteomes" id="UP000197003">
    <property type="component" value="Chromosome"/>
</dbReference>
<dbReference type="AlphaFoldDB" id="A0A1Z3N8S3"/>
<evidence type="ECO:0000313" key="1">
    <source>
        <dbReference type="EMBL" id="ASD63872.1"/>
    </source>
</evidence>
<reference evidence="1 2" key="1">
    <citation type="submission" date="2017-04" db="EMBL/GenBank/DDBJ databases">
        <title>Whole genome sequence of Bdellovibrio bacteriovorus strain SSB218315.</title>
        <authorList>
            <person name="Oyedara O."/>
            <person name="Rodriguez-Perez M.A."/>
        </authorList>
    </citation>
    <scope>NUCLEOTIDE SEQUENCE [LARGE SCALE GENOMIC DNA]</scope>
    <source>
        <strain evidence="1 2">SSB218315</strain>
    </source>
</reference>
<dbReference type="OrthoDB" id="5291813at2"/>
<accession>A0A1Z3N8S3</accession>
<proteinExistence type="predicted"/>
<gene>
    <name evidence="1" type="ORF">B9G79_09980</name>
</gene>
<evidence type="ECO:0000313" key="2">
    <source>
        <dbReference type="Proteomes" id="UP000197003"/>
    </source>
</evidence>
<dbReference type="EMBL" id="CP020946">
    <property type="protein sequence ID" value="ASD63872.1"/>
    <property type="molecule type" value="Genomic_DNA"/>
</dbReference>